<name>A0A545VAQ1_9HYPO</name>
<protein>
    <submittedName>
        <fullName evidence="1">Oxidoreductase, short chain dehydrogenase/reductase family</fullName>
    </submittedName>
</protein>
<dbReference type="Gene3D" id="3.40.50.720">
    <property type="entry name" value="NAD(P)-binding Rossmann-like Domain"/>
    <property type="match status" value="1"/>
</dbReference>
<dbReference type="OrthoDB" id="4868728at2759"/>
<dbReference type="STRING" id="43265.A0A545VAQ1"/>
<dbReference type="SUPFAM" id="SSF51735">
    <property type="entry name" value="NAD(P)-binding Rossmann-fold domains"/>
    <property type="match status" value="1"/>
</dbReference>
<organism evidence="1 2">
    <name type="scientific">Cordyceps javanica</name>
    <dbReference type="NCBI Taxonomy" id="43265"/>
    <lineage>
        <taxon>Eukaryota</taxon>
        <taxon>Fungi</taxon>
        <taxon>Dikarya</taxon>
        <taxon>Ascomycota</taxon>
        <taxon>Pezizomycotina</taxon>
        <taxon>Sordariomycetes</taxon>
        <taxon>Hypocreomycetidae</taxon>
        <taxon>Hypocreales</taxon>
        <taxon>Cordycipitaceae</taxon>
        <taxon>Cordyceps</taxon>
    </lineage>
</organism>
<dbReference type="AlphaFoldDB" id="A0A545VAQ1"/>
<evidence type="ECO:0000313" key="1">
    <source>
        <dbReference type="EMBL" id="TQV98804.1"/>
    </source>
</evidence>
<keyword evidence="2" id="KW-1185">Reference proteome</keyword>
<dbReference type="InterPro" id="IPR036291">
    <property type="entry name" value="NAD(P)-bd_dom_sf"/>
</dbReference>
<dbReference type="EMBL" id="SPUK01000003">
    <property type="protein sequence ID" value="TQV98804.1"/>
    <property type="molecule type" value="Genomic_DNA"/>
</dbReference>
<gene>
    <name evidence="1" type="ORF">IF1G_02884</name>
</gene>
<evidence type="ECO:0000313" key="2">
    <source>
        <dbReference type="Proteomes" id="UP000315783"/>
    </source>
</evidence>
<comment type="caution">
    <text evidence="1">The sequence shown here is derived from an EMBL/GenBank/DDBJ whole genome shotgun (WGS) entry which is preliminary data.</text>
</comment>
<sequence length="229" mass="24230">MSPPFVIASVIGEDEVNRQIALRFAPHHPVALLCSPDNKLTAAVSAAHDAGSEAVLFETDLSCIESIRASIASASAQLGKQCAAAVFQVRREAAEVPFLEQTAAQFRAATSSQIASAYAFSQAVMPLLAYGGGGGGGGSAEFPATLVYVGCDGISRSDKVVENALVALSRSLGREYGKKYIHIAHLKFKKGSVTKNETDADAKRDARVAETLWHLYTQPLSCFANEITI</sequence>
<dbReference type="Proteomes" id="UP000315783">
    <property type="component" value="Unassembled WGS sequence"/>
</dbReference>
<accession>A0A545VAQ1</accession>
<proteinExistence type="predicted"/>
<reference evidence="1 2" key="1">
    <citation type="journal article" date="2019" name="Appl. Microbiol. Biotechnol.">
        <title>Genome sequence of Isaria javanica and comparative genome analysis insights into family S53 peptidase evolution in fungal entomopathogens.</title>
        <authorList>
            <person name="Lin R."/>
            <person name="Zhang X."/>
            <person name="Xin B."/>
            <person name="Zou M."/>
            <person name="Gao Y."/>
            <person name="Qin F."/>
            <person name="Hu Q."/>
            <person name="Xie B."/>
            <person name="Cheng X."/>
        </authorList>
    </citation>
    <scope>NUCLEOTIDE SEQUENCE [LARGE SCALE GENOMIC DNA]</scope>
    <source>
        <strain evidence="1 2">IJ1G</strain>
    </source>
</reference>
<dbReference type="PANTHER" id="PTHR43431">
    <property type="entry name" value="OXIDOREDUCTASE, SHORT CHAIN DEHYDROGENASE/REDUCTASE FAMILY (AFU_ORTHOLOGUE AFUA_5G14000)"/>
    <property type="match status" value="1"/>
</dbReference>
<dbReference type="PANTHER" id="PTHR43431:SF7">
    <property type="entry name" value="OXIDOREDUCTASE, SHORT CHAIN DEHYDROGENASE_REDUCTASE FAMILY (AFU_ORTHOLOGUE AFUA_5G14000)"/>
    <property type="match status" value="1"/>
</dbReference>